<comment type="caution">
    <text evidence="2">The sequence shown here is derived from an EMBL/GenBank/DDBJ whole genome shotgun (WGS) entry which is preliminary data.</text>
</comment>
<feature type="transmembrane region" description="Helical" evidence="1">
    <location>
        <begin position="39"/>
        <end position="62"/>
    </location>
</feature>
<accession>A0A2P8H7R4</accession>
<feature type="transmembrane region" description="Helical" evidence="1">
    <location>
        <begin position="68"/>
        <end position="87"/>
    </location>
</feature>
<feature type="transmembrane region" description="Helical" evidence="1">
    <location>
        <begin position="6"/>
        <end position="27"/>
    </location>
</feature>
<name>A0A2P8H7R4_9BACI</name>
<keyword evidence="1" id="KW-0472">Membrane</keyword>
<dbReference type="RefSeq" id="WP_106589842.1">
    <property type="nucleotide sequence ID" value="NZ_PYAV01000017.1"/>
</dbReference>
<dbReference type="OrthoDB" id="1653819at2"/>
<evidence type="ECO:0000313" key="2">
    <source>
        <dbReference type="EMBL" id="PSL42263.1"/>
    </source>
</evidence>
<organism evidence="2 3">
    <name type="scientific">Salsuginibacillus halophilus</name>
    <dbReference type="NCBI Taxonomy" id="517424"/>
    <lineage>
        <taxon>Bacteria</taxon>
        <taxon>Bacillati</taxon>
        <taxon>Bacillota</taxon>
        <taxon>Bacilli</taxon>
        <taxon>Bacillales</taxon>
        <taxon>Bacillaceae</taxon>
        <taxon>Salsuginibacillus</taxon>
    </lineage>
</organism>
<evidence type="ECO:0000256" key="1">
    <source>
        <dbReference type="SAM" id="Phobius"/>
    </source>
</evidence>
<dbReference type="AlphaFoldDB" id="A0A2P8H7R4"/>
<protein>
    <submittedName>
        <fullName evidence="2">Spore cortex biosynthesis protein YabQ</fullName>
    </submittedName>
</protein>
<keyword evidence="3" id="KW-1185">Reference proteome</keyword>
<proteinExistence type="predicted"/>
<dbReference type="InterPro" id="IPR019074">
    <property type="entry name" value="YabQ"/>
</dbReference>
<sequence length="195" mass="23325">MTLEIQFQTMLVMAAAGVMVGAGIDIYQRLTPHERRFRWHRLVLDMLFWIVQGLFVFYILLQVNDGEMRVYVIGALLLGWVLYQKVLQSTVLRWLEFGIRLFNGCLRLIHNTLNLLLWRPLQFILQVIIDFVMIVVRTVARISTWIGRLLWRPFGKMFKKFTQNHPRFYSRLKRLAALPVDGWRRLQHWLKQGRD</sequence>
<evidence type="ECO:0000313" key="3">
    <source>
        <dbReference type="Proteomes" id="UP000242310"/>
    </source>
</evidence>
<reference evidence="2 3" key="1">
    <citation type="submission" date="2018-03" db="EMBL/GenBank/DDBJ databases">
        <title>Genomic Encyclopedia of Type Strains, Phase III (KMG-III): the genomes of soil and plant-associated and newly described type strains.</title>
        <authorList>
            <person name="Whitman W."/>
        </authorList>
    </citation>
    <scope>NUCLEOTIDE SEQUENCE [LARGE SCALE GENOMIC DNA]</scope>
    <source>
        <strain evidence="2 3">CGMCC 1.07653</strain>
    </source>
</reference>
<keyword evidence="1" id="KW-0812">Transmembrane</keyword>
<gene>
    <name evidence="2" type="ORF">B0H94_11737</name>
</gene>
<dbReference type="EMBL" id="PYAV01000017">
    <property type="protein sequence ID" value="PSL42263.1"/>
    <property type="molecule type" value="Genomic_DNA"/>
</dbReference>
<dbReference type="Proteomes" id="UP000242310">
    <property type="component" value="Unassembled WGS sequence"/>
</dbReference>
<dbReference type="Pfam" id="PF09578">
    <property type="entry name" value="Spore_YabQ"/>
    <property type="match status" value="1"/>
</dbReference>
<dbReference type="NCBIfam" id="TIGR02893">
    <property type="entry name" value="spore_yabQ"/>
    <property type="match status" value="1"/>
</dbReference>
<keyword evidence="1" id="KW-1133">Transmembrane helix</keyword>